<gene>
    <name evidence="2" type="ORF">KK083_16250</name>
</gene>
<dbReference type="Proteomes" id="UP001319200">
    <property type="component" value="Unassembled WGS sequence"/>
</dbReference>
<organism evidence="2 3">
    <name type="scientific">Chryseosolibacter histidini</name>
    <dbReference type="NCBI Taxonomy" id="2782349"/>
    <lineage>
        <taxon>Bacteria</taxon>
        <taxon>Pseudomonadati</taxon>
        <taxon>Bacteroidota</taxon>
        <taxon>Cytophagia</taxon>
        <taxon>Cytophagales</taxon>
        <taxon>Chryseotaleaceae</taxon>
        <taxon>Chryseosolibacter</taxon>
    </lineage>
</organism>
<feature type="chain" id="PRO_5042980221" evidence="1">
    <location>
        <begin position="22"/>
        <end position="107"/>
    </location>
</feature>
<keyword evidence="3" id="KW-1185">Reference proteome</keyword>
<dbReference type="AlphaFoldDB" id="A0AAP2DNG9"/>
<accession>A0AAP2DNG9</accession>
<proteinExistence type="predicted"/>
<protein>
    <submittedName>
        <fullName evidence="2">Uncharacterized protein</fullName>
    </submittedName>
</protein>
<evidence type="ECO:0000256" key="1">
    <source>
        <dbReference type="SAM" id="SignalP"/>
    </source>
</evidence>
<comment type="caution">
    <text evidence="2">The sequence shown here is derived from an EMBL/GenBank/DDBJ whole genome shotgun (WGS) entry which is preliminary data.</text>
</comment>
<keyword evidence="1" id="KW-0732">Signal</keyword>
<sequence>MAYLKFLIATVIATWSILSFAYSAPFATDPSHQQGLFKQTSYYTVSSCAVLEETLENDCKKTNDQDTTGTTIILSASVTITSLATPVTHQKVQGTSPLYLLHRRLLI</sequence>
<reference evidence="2 3" key="1">
    <citation type="submission" date="2021-05" db="EMBL/GenBank/DDBJ databases">
        <title>A Polyphasic approach of four new species of the genus Ohtaekwangia: Ohtaekwangia histidinii sp. nov., Ohtaekwangia cretensis sp. nov., Ohtaekwangia indiensis sp. nov., Ohtaekwangia reichenbachii sp. nov. from diverse environment.</title>
        <authorList>
            <person name="Octaviana S."/>
        </authorList>
    </citation>
    <scope>NUCLEOTIDE SEQUENCE [LARGE SCALE GENOMIC DNA]</scope>
    <source>
        <strain evidence="2 3">PWU4</strain>
    </source>
</reference>
<feature type="signal peptide" evidence="1">
    <location>
        <begin position="1"/>
        <end position="21"/>
    </location>
</feature>
<dbReference type="EMBL" id="JAHESF010000015">
    <property type="protein sequence ID" value="MBT1698443.1"/>
    <property type="molecule type" value="Genomic_DNA"/>
</dbReference>
<name>A0AAP2DNG9_9BACT</name>
<evidence type="ECO:0000313" key="3">
    <source>
        <dbReference type="Proteomes" id="UP001319200"/>
    </source>
</evidence>
<evidence type="ECO:0000313" key="2">
    <source>
        <dbReference type="EMBL" id="MBT1698443.1"/>
    </source>
</evidence>
<dbReference type="RefSeq" id="WP_254164607.1">
    <property type="nucleotide sequence ID" value="NZ_JAHESF010000015.1"/>
</dbReference>